<protein>
    <recommendedName>
        <fullName evidence="2">DUF5679 domain-containing protein</fullName>
    </recommendedName>
</protein>
<comment type="caution">
    <text evidence="1">The sequence shown here is derived from an EMBL/GenBank/DDBJ whole genome shotgun (WGS) entry which is preliminary data.</text>
</comment>
<accession>X1ILP5</accession>
<dbReference type="EMBL" id="BARU01029446">
    <property type="protein sequence ID" value="GAH67019.1"/>
    <property type="molecule type" value="Genomic_DNA"/>
</dbReference>
<proteinExistence type="predicted"/>
<organism evidence="1">
    <name type="scientific">marine sediment metagenome</name>
    <dbReference type="NCBI Taxonomy" id="412755"/>
    <lineage>
        <taxon>unclassified sequences</taxon>
        <taxon>metagenomes</taxon>
        <taxon>ecological metagenomes</taxon>
    </lineage>
</organism>
<evidence type="ECO:0000313" key="1">
    <source>
        <dbReference type="EMBL" id="GAH67019.1"/>
    </source>
</evidence>
<reference evidence="1" key="1">
    <citation type="journal article" date="2014" name="Front. Microbiol.">
        <title>High frequency of phylogenetically diverse reductive dehalogenase-homologous genes in deep subseafloor sedimentary metagenomes.</title>
        <authorList>
            <person name="Kawai M."/>
            <person name="Futagami T."/>
            <person name="Toyoda A."/>
            <person name="Takaki Y."/>
            <person name="Nishi S."/>
            <person name="Hori S."/>
            <person name="Arai W."/>
            <person name="Tsubouchi T."/>
            <person name="Morono Y."/>
            <person name="Uchiyama I."/>
            <person name="Ito T."/>
            <person name="Fujiyama A."/>
            <person name="Inagaki F."/>
            <person name="Takami H."/>
        </authorList>
    </citation>
    <scope>NUCLEOTIDE SEQUENCE</scope>
    <source>
        <strain evidence="1">Expedition CK06-06</strain>
    </source>
</reference>
<dbReference type="AlphaFoldDB" id="X1ILP5"/>
<sequence>GIEFAAWVKAQKKNKKSRKLGADEAYCFRCNKIVSLVDPETIKIVGKLVHFKGRCINCGCKINRGGRLGK</sequence>
<evidence type="ECO:0008006" key="2">
    <source>
        <dbReference type="Google" id="ProtNLM"/>
    </source>
</evidence>
<gene>
    <name evidence="1" type="ORF">S03H2_46844</name>
</gene>
<name>X1ILP5_9ZZZZ</name>
<feature type="non-terminal residue" evidence="1">
    <location>
        <position position="1"/>
    </location>
</feature>